<proteinExistence type="predicted"/>
<reference evidence="2 3" key="1">
    <citation type="submission" date="2015-03" db="EMBL/GenBank/DDBJ databases">
        <title>Genomics and transcriptomics of the oil-accumulating basidiomycete yeast T. oleaginosus allow insights into substrate utilization and the diverse evolutionary trajectories of mating systems in fungi.</title>
        <authorList>
            <consortium name="DOE Joint Genome Institute"/>
            <person name="Kourist R."/>
            <person name="Kracht O."/>
            <person name="Bracharz F."/>
            <person name="Lipzen A."/>
            <person name="Nolan M."/>
            <person name="Ohm R."/>
            <person name="Grigoriev I."/>
            <person name="Sun S."/>
            <person name="Heitman J."/>
            <person name="Bruck T."/>
            <person name="Nowrousian M."/>
        </authorList>
    </citation>
    <scope>NUCLEOTIDE SEQUENCE [LARGE SCALE GENOMIC DNA]</scope>
    <source>
        <strain evidence="2 3">IBC0246</strain>
    </source>
</reference>
<feature type="compositionally biased region" description="Basic and acidic residues" evidence="1">
    <location>
        <begin position="57"/>
        <end position="70"/>
    </location>
</feature>
<organism evidence="2 3">
    <name type="scientific">Cutaneotrichosporon oleaginosum</name>
    <dbReference type="NCBI Taxonomy" id="879819"/>
    <lineage>
        <taxon>Eukaryota</taxon>
        <taxon>Fungi</taxon>
        <taxon>Dikarya</taxon>
        <taxon>Basidiomycota</taxon>
        <taxon>Agaricomycotina</taxon>
        <taxon>Tremellomycetes</taxon>
        <taxon>Trichosporonales</taxon>
        <taxon>Trichosporonaceae</taxon>
        <taxon>Cutaneotrichosporon</taxon>
    </lineage>
</organism>
<accession>A0A0J0XPB4</accession>
<dbReference type="Proteomes" id="UP000053611">
    <property type="component" value="Unassembled WGS sequence"/>
</dbReference>
<gene>
    <name evidence="2" type="ORF">CC85DRAFT_327782</name>
</gene>
<protein>
    <submittedName>
        <fullName evidence="2">Uncharacterized protein</fullName>
    </submittedName>
</protein>
<feature type="region of interest" description="Disordered" evidence="1">
    <location>
        <begin position="19"/>
        <end position="88"/>
    </location>
</feature>
<name>A0A0J0XPB4_9TREE</name>
<feature type="compositionally biased region" description="Acidic residues" evidence="1">
    <location>
        <begin position="46"/>
        <end position="56"/>
    </location>
</feature>
<dbReference type="AlphaFoldDB" id="A0A0J0XPB4"/>
<evidence type="ECO:0000256" key="1">
    <source>
        <dbReference type="SAM" id="MobiDB-lite"/>
    </source>
</evidence>
<evidence type="ECO:0000313" key="3">
    <source>
        <dbReference type="Proteomes" id="UP000053611"/>
    </source>
</evidence>
<evidence type="ECO:0000313" key="2">
    <source>
        <dbReference type="EMBL" id="KLT42902.1"/>
    </source>
</evidence>
<sequence length="88" mass="9090">MNRTDTPKDALFVGADVSGAQPGIASLSADGGMPEPARAKPIMEPASEDAGDTTEDTDWKGGEAHADVQPHKAKKQVGERTGMGPALF</sequence>
<dbReference type="RefSeq" id="XP_018279393.1">
    <property type="nucleotide sequence ID" value="XM_018426621.1"/>
</dbReference>
<keyword evidence="3" id="KW-1185">Reference proteome</keyword>
<dbReference type="GeneID" id="28987224"/>
<dbReference type="EMBL" id="KQ087200">
    <property type="protein sequence ID" value="KLT42902.1"/>
    <property type="molecule type" value="Genomic_DNA"/>
</dbReference>